<keyword evidence="4" id="KW-1185">Reference proteome</keyword>
<dbReference type="GO" id="GO:0010804">
    <property type="term" value="P:negative regulation of tumor necrosis factor-mediated signaling pathway"/>
    <property type="evidence" value="ECO:0007669"/>
    <property type="project" value="Ensembl"/>
</dbReference>
<feature type="signal peptide" evidence="2">
    <location>
        <begin position="1"/>
        <end position="21"/>
    </location>
</feature>
<dbReference type="GO" id="GO:0005576">
    <property type="term" value="C:extracellular region"/>
    <property type="evidence" value="ECO:0007669"/>
    <property type="project" value="Ensembl"/>
</dbReference>
<proteinExistence type="predicted"/>
<dbReference type="GO" id="GO:0008610">
    <property type="term" value="P:lipid biosynthetic process"/>
    <property type="evidence" value="ECO:0007669"/>
    <property type="project" value="Ensembl"/>
</dbReference>
<evidence type="ECO:0000256" key="2">
    <source>
        <dbReference type="SAM" id="SignalP"/>
    </source>
</evidence>
<dbReference type="GO" id="GO:0005783">
    <property type="term" value="C:endoplasmic reticulum"/>
    <property type="evidence" value="ECO:0007669"/>
    <property type="project" value="Ensembl"/>
</dbReference>
<dbReference type="GO" id="GO:0007165">
    <property type="term" value="P:signal transduction"/>
    <property type="evidence" value="ECO:0007669"/>
    <property type="project" value="Ensembl"/>
</dbReference>
<dbReference type="PANTHER" id="PTHR31663">
    <property type="entry name" value="COILED-COIL DOMAIN-CONTAINING PROTEIN 3"/>
    <property type="match status" value="1"/>
</dbReference>
<name>A0A8C6H045_MUSSI</name>
<feature type="coiled-coil region" evidence="1">
    <location>
        <begin position="193"/>
        <end position="248"/>
    </location>
</feature>
<dbReference type="InterPro" id="IPR040311">
    <property type="entry name" value="CCDC3"/>
</dbReference>
<dbReference type="PANTHER" id="PTHR31663:SF4">
    <property type="entry name" value="COILED-COIL DOMAIN-CONTAINING PROTEIN 3"/>
    <property type="match status" value="1"/>
</dbReference>
<dbReference type="GeneTree" id="ENSGT00390000014429"/>
<reference evidence="3" key="1">
    <citation type="submission" date="2025-08" db="UniProtKB">
        <authorList>
            <consortium name="Ensembl"/>
        </authorList>
    </citation>
    <scope>IDENTIFICATION</scope>
</reference>
<evidence type="ECO:0000256" key="1">
    <source>
        <dbReference type="SAM" id="Coils"/>
    </source>
</evidence>
<keyword evidence="1" id="KW-0175">Coiled coil</keyword>
<evidence type="ECO:0000313" key="4">
    <source>
        <dbReference type="Proteomes" id="UP000694415"/>
    </source>
</evidence>
<dbReference type="GO" id="GO:0046889">
    <property type="term" value="P:positive regulation of lipid biosynthetic process"/>
    <property type="evidence" value="ECO:0007669"/>
    <property type="project" value="Ensembl"/>
</dbReference>
<dbReference type="GO" id="GO:0010629">
    <property type="term" value="P:negative regulation of gene expression"/>
    <property type="evidence" value="ECO:0007669"/>
    <property type="project" value="Ensembl"/>
</dbReference>
<dbReference type="GO" id="GO:0045600">
    <property type="term" value="P:positive regulation of fat cell differentiation"/>
    <property type="evidence" value="ECO:0007669"/>
    <property type="project" value="Ensembl"/>
</dbReference>
<evidence type="ECO:0000313" key="3">
    <source>
        <dbReference type="Ensembl" id="ENSMSIP00000013575.1"/>
    </source>
</evidence>
<dbReference type="Proteomes" id="UP000694415">
    <property type="component" value="Unplaced"/>
</dbReference>
<dbReference type="GO" id="GO:0051055">
    <property type="term" value="P:negative regulation of lipid biosynthetic process"/>
    <property type="evidence" value="ECO:0007669"/>
    <property type="project" value="Ensembl"/>
</dbReference>
<reference evidence="3" key="2">
    <citation type="submission" date="2025-09" db="UniProtKB">
        <authorList>
            <consortium name="Ensembl"/>
        </authorList>
    </citation>
    <scope>IDENTIFICATION</scope>
</reference>
<accession>A0A8C6H045</accession>
<sequence length="273" mass="31013">MPLPLLLAALCLAASPAPARACQLPSEWRPLSEGCRAELAETIVYAKVLALHPEVPGLYNYLPWQYQAGEGGLFYSAEVEMLCDQAWGSMLEVPAGSRLNLTGLGYFSCHSHTVVQDYSYFFFVRMDENYNLLPHGVNFQDAIFPDSQENRRVFSSLFQFANCSQGQQLTTLSSDWEVQEDNRLMCSSVQKALFEEEDHVKKLQQKVATLEKRNRQLRERVKKVKRSLRQARKNSRHLELVNQKLNEKLGASSAQQHINALGREPVRAPYLHG</sequence>
<dbReference type="Ensembl" id="ENSMSIT00000017241.1">
    <property type="protein sequence ID" value="ENSMSIP00000013575.1"/>
    <property type="gene ID" value="ENSMSIG00000011746.1"/>
</dbReference>
<keyword evidence="2" id="KW-0732">Signal</keyword>
<dbReference type="AlphaFoldDB" id="A0A8C6H045"/>
<protein>
    <submittedName>
        <fullName evidence="3">Coiled-coil domain containing 3</fullName>
    </submittedName>
</protein>
<feature type="chain" id="PRO_5034361516" evidence="2">
    <location>
        <begin position="22"/>
        <end position="273"/>
    </location>
</feature>
<organism evidence="3 4">
    <name type="scientific">Mus spicilegus</name>
    <name type="common">Mound-building mouse</name>
    <dbReference type="NCBI Taxonomy" id="10103"/>
    <lineage>
        <taxon>Eukaryota</taxon>
        <taxon>Metazoa</taxon>
        <taxon>Chordata</taxon>
        <taxon>Craniata</taxon>
        <taxon>Vertebrata</taxon>
        <taxon>Euteleostomi</taxon>
        <taxon>Mammalia</taxon>
        <taxon>Eutheria</taxon>
        <taxon>Euarchontoglires</taxon>
        <taxon>Glires</taxon>
        <taxon>Rodentia</taxon>
        <taxon>Myomorpha</taxon>
        <taxon>Muroidea</taxon>
        <taxon>Muridae</taxon>
        <taxon>Murinae</taxon>
        <taxon>Mus</taxon>
        <taxon>Mus</taxon>
    </lineage>
</organism>